<protein>
    <recommendedName>
        <fullName evidence="14">Aerobic respiration control sensor protein</fullName>
        <ecNumber evidence="14">2.7.13.3</ecNumber>
    </recommendedName>
</protein>
<keyword evidence="6 14" id="KW-0808">Transferase</keyword>
<sequence length="608" mass="69211">MKNIRQYNQKYINWVLRLGRIRAALLGFFILAISAIIVQCLLSFIFTGTIDPQDILLSSIFGLISAPFVLYFFNLIVERLELSRIALERSVYDLSLYKDIIEQKNKDKTQLMAIISHELRTPLNGIIGLSRILLEDNLTQQQRDYLQTINVSAISLGHIFSDIIDLEKIDTKRIELSPTPTAFSDIINNITHFANVMAQKNKIKFYINYDQTLPDFITVDNTRLSQILWNLISNAIKFTPAKGEIHLTISRTSPNHFSFILTDSGVGIPKAEQHKIFTMFYQVQNSHNKAQGSGIGLAISKVIANLMQGDLTVTSEIGKGSTFTLTIQAEESAVKKVQPTIQHHHLKVLLVEDIETNVVVARSVLEKFGCEVDVAMCGAETYPLVDKNYYDLILLDIQLPDTTGFEIAQTLIHNYETDKMDYLPILVALTANVMHTKEEYQQQGMDDVLGKPLSIEDLSNCLNKYFSDDFSQIEDKIEPVIQANLVQNKFINTQILQEFLDIMGKEALLKNIALFTNLMPDYLKNLNQYHQEWQKTLSPEMRKLIAEEAHKIKGALSSVGLSHLQNIAQLAQVDTGIEWEKNITDWIQEIEQTWQQNLTEAENWVKSQ</sequence>
<dbReference type="Proteomes" id="UP000198883">
    <property type="component" value="Unassembled WGS sequence"/>
</dbReference>
<reference evidence="24" key="1">
    <citation type="submission" date="2016-10" db="EMBL/GenBank/DDBJ databases">
        <authorList>
            <person name="Varghese N."/>
            <person name="Submissions S."/>
        </authorList>
    </citation>
    <scope>NUCLEOTIDE SEQUENCE [LARGE SCALE GENOMIC DNA]</scope>
    <source>
        <strain evidence="24">DSM 24204</strain>
    </source>
</reference>
<feature type="transmembrane region" description="Helical" evidence="18">
    <location>
        <begin position="55"/>
        <end position="77"/>
    </location>
</feature>
<evidence type="ECO:0000256" key="14">
    <source>
        <dbReference type="PIRNR" id="PIRNR003182"/>
    </source>
</evidence>
<evidence type="ECO:0000256" key="18">
    <source>
        <dbReference type="SAM" id="Phobius"/>
    </source>
</evidence>
<dbReference type="Gene3D" id="3.40.50.2300">
    <property type="match status" value="1"/>
</dbReference>
<dbReference type="Proteomes" id="UP001224812">
    <property type="component" value="Unassembled WGS sequence"/>
</dbReference>
<dbReference type="InterPro" id="IPR027460">
    <property type="entry name" value="ArcB_TM_sf"/>
</dbReference>
<evidence type="ECO:0000256" key="8">
    <source>
        <dbReference type="ARBA" id="ARBA00022741"/>
    </source>
</evidence>
<dbReference type="GeneID" id="83544106"/>
<evidence type="ECO:0000256" key="9">
    <source>
        <dbReference type="ARBA" id="ARBA00022777"/>
    </source>
</evidence>
<keyword evidence="9 14" id="KW-0418">Kinase</keyword>
<dbReference type="PROSITE" id="PS50894">
    <property type="entry name" value="HPT"/>
    <property type="match status" value="1"/>
</dbReference>
<evidence type="ECO:0000259" key="19">
    <source>
        <dbReference type="PROSITE" id="PS50109"/>
    </source>
</evidence>
<dbReference type="PRINTS" id="PR00344">
    <property type="entry name" value="BCTRLSENSOR"/>
</dbReference>
<dbReference type="Pfam" id="PF00512">
    <property type="entry name" value="HisKA"/>
    <property type="match status" value="1"/>
</dbReference>
<accession>A0A1H7WF84</accession>
<keyword evidence="14" id="KW-0805">Transcription regulation</keyword>
<dbReference type="InterPro" id="IPR040642">
    <property type="entry name" value="HKR_ArcB_TM"/>
</dbReference>
<dbReference type="OrthoDB" id="9770795at2"/>
<dbReference type="SUPFAM" id="SSF52172">
    <property type="entry name" value="CheY-like"/>
    <property type="match status" value="1"/>
</dbReference>
<evidence type="ECO:0000256" key="12">
    <source>
        <dbReference type="ARBA" id="ARBA00023012"/>
    </source>
</evidence>
<evidence type="ECO:0000256" key="5">
    <source>
        <dbReference type="ARBA" id="ARBA00022553"/>
    </source>
</evidence>
<dbReference type="PANTHER" id="PTHR43047">
    <property type="entry name" value="TWO-COMPONENT HISTIDINE PROTEIN KINASE"/>
    <property type="match status" value="1"/>
</dbReference>
<comment type="subcellular location">
    <subcellularLocation>
        <location evidence="2 14">Cell inner membrane</location>
        <topology evidence="2 14">Multi-pass membrane protein</topology>
    </subcellularLocation>
</comment>
<evidence type="ECO:0000256" key="7">
    <source>
        <dbReference type="ARBA" id="ARBA00022692"/>
    </source>
</evidence>
<dbReference type="EMBL" id="JASAVS010000007">
    <property type="protein sequence ID" value="MDP8085185.1"/>
    <property type="molecule type" value="Genomic_DNA"/>
</dbReference>
<dbReference type="Pfam" id="PF01627">
    <property type="entry name" value="Hpt"/>
    <property type="match status" value="1"/>
</dbReference>
<keyword evidence="10 14" id="KW-0067">ATP-binding</keyword>
<comment type="PTM">
    <text evidence="15">Activation requires a sequential transfer of a phosphate group from a His in the primary transmitter domain, to an Asp in the receiver domain and to a His in the secondary transmitter domain.</text>
</comment>
<dbReference type="SMART" id="SM00387">
    <property type="entry name" value="HATPase_c"/>
    <property type="match status" value="1"/>
</dbReference>
<dbReference type="SUPFAM" id="SSF47226">
    <property type="entry name" value="Histidine-containing phosphotransfer domain, HPT domain"/>
    <property type="match status" value="1"/>
</dbReference>
<dbReference type="InterPro" id="IPR008207">
    <property type="entry name" value="Sig_transdc_His_kin_Hpt_dom"/>
</dbReference>
<feature type="modified residue" description="4-aspartylphosphate" evidence="15 17">
    <location>
        <position position="396"/>
    </location>
</feature>
<evidence type="ECO:0000256" key="17">
    <source>
        <dbReference type="PROSITE-ProRule" id="PRU00169"/>
    </source>
</evidence>
<evidence type="ECO:0000313" key="25">
    <source>
        <dbReference type="Proteomes" id="UP001224812"/>
    </source>
</evidence>
<keyword evidence="13 14" id="KW-0472">Membrane</keyword>
<evidence type="ECO:0000256" key="3">
    <source>
        <dbReference type="ARBA" id="ARBA00022475"/>
    </source>
</evidence>
<evidence type="ECO:0000256" key="1">
    <source>
        <dbReference type="ARBA" id="ARBA00000085"/>
    </source>
</evidence>
<dbReference type="Gene3D" id="3.30.565.10">
    <property type="entry name" value="Histidine kinase-like ATPase, C-terminal domain"/>
    <property type="match status" value="1"/>
</dbReference>
<evidence type="ECO:0000256" key="2">
    <source>
        <dbReference type="ARBA" id="ARBA00004429"/>
    </source>
</evidence>
<dbReference type="InterPro" id="IPR004358">
    <property type="entry name" value="Sig_transdc_His_kin-like_C"/>
</dbReference>
<dbReference type="InterPro" id="IPR014409">
    <property type="entry name" value="Sig_transdc_His_kin_hyb_ArcB"/>
</dbReference>
<dbReference type="Gene3D" id="1.20.120.160">
    <property type="entry name" value="HPT domain"/>
    <property type="match status" value="1"/>
</dbReference>
<dbReference type="EC" id="2.7.13.3" evidence="14"/>
<feature type="transmembrane region" description="Helical" evidence="18">
    <location>
        <begin position="21"/>
        <end position="49"/>
    </location>
</feature>
<feature type="modified residue" description="Phosphohistidine" evidence="15 16">
    <location>
        <position position="550"/>
    </location>
</feature>
<dbReference type="CDD" id="cd00088">
    <property type="entry name" value="HPT"/>
    <property type="match status" value="1"/>
</dbReference>
<dbReference type="InterPro" id="IPR036641">
    <property type="entry name" value="HPT_dom_sf"/>
</dbReference>
<dbReference type="InterPro" id="IPR036890">
    <property type="entry name" value="HATPase_C_sf"/>
</dbReference>
<keyword evidence="4 14" id="KW-0997">Cell inner membrane</keyword>
<keyword evidence="25" id="KW-1185">Reference proteome</keyword>
<keyword evidence="11 18" id="KW-1133">Transmembrane helix</keyword>
<dbReference type="PROSITE" id="PS50109">
    <property type="entry name" value="HIS_KIN"/>
    <property type="match status" value="1"/>
</dbReference>
<evidence type="ECO:0000256" key="4">
    <source>
        <dbReference type="ARBA" id="ARBA00022519"/>
    </source>
</evidence>
<dbReference type="RefSeq" id="WP_090921302.1">
    <property type="nucleotide sequence ID" value="NZ_CP016180.1"/>
</dbReference>
<evidence type="ECO:0000256" key="13">
    <source>
        <dbReference type="ARBA" id="ARBA00023136"/>
    </source>
</evidence>
<dbReference type="SMART" id="SM00448">
    <property type="entry name" value="REC"/>
    <property type="match status" value="1"/>
</dbReference>
<dbReference type="AlphaFoldDB" id="A0A1H7WF84"/>
<dbReference type="EMBL" id="FOBN01000008">
    <property type="protein sequence ID" value="SEM20151.1"/>
    <property type="molecule type" value="Genomic_DNA"/>
</dbReference>
<dbReference type="Pfam" id="PF00072">
    <property type="entry name" value="Response_reg"/>
    <property type="match status" value="1"/>
</dbReference>
<dbReference type="InterPro" id="IPR036097">
    <property type="entry name" value="HisK_dim/P_sf"/>
</dbReference>
<dbReference type="InterPro" id="IPR011006">
    <property type="entry name" value="CheY-like_superfamily"/>
</dbReference>
<dbReference type="CDD" id="cd16922">
    <property type="entry name" value="HATPase_EvgS-ArcB-TorS-like"/>
    <property type="match status" value="1"/>
</dbReference>
<feature type="domain" description="Histidine kinase" evidence="19">
    <location>
        <begin position="114"/>
        <end position="331"/>
    </location>
</feature>
<feature type="modified residue" description="Phosphohistidine; by autocatalysis" evidence="15">
    <location>
        <position position="117"/>
    </location>
</feature>
<keyword evidence="7 18" id="KW-0812">Transmembrane</keyword>
<reference evidence="22 25" key="3">
    <citation type="journal article" date="2023" name="Front. Microbiol.">
        <title>Phylogeography and host specificity of Pasteurellaceae pathogenic to sea-farmed fish in the north-east Atlantic.</title>
        <authorList>
            <person name="Gulla S."/>
            <person name="Colquhoun D.J."/>
            <person name="Olsen A.B."/>
            <person name="Spilsberg B."/>
            <person name="Lagesen K."/>
            <person name="Aakesson C.P."/>
            <person name="Strom S."/>
            <person name="Manji F."/>
            <person name="Birkbeck T.H."/>
            <person name="Nilsen H.K."/>
        </authorList>
    </citation>
    <scope>NUCLEOTIDE SEQUENCE [LARGE SCALE GENOMIC DNA]</scope>
    <source>
        <strain evidence="22 25">VIO11850</strain>
    </source>
</reference>
<dbReference type="STRING" id="97481.SAMN05444853_10824"/>
<dbReference type="Pfam" id="PF02518">
    <property type="entry name" value="HATPase_c"/>
    <property type="match status" value="1"/>
</dbReference>
<dbReference type="SMART" id="SM00388">
    <property type="entry name" value="HisKA"/>
    <property type="match status" value="1"/>
</dbReference>
<evidence type="ECO:0000313" key="24">
    <source>
        <dbReference type="Proteomes" id="UP000198883"/>
    </source>
</evidence>
<dbReference type="Gene3D" id="1.10.287.130">
    <property type="match status" value="1"/>
</dbReference>
<dbReference type="InterPro" id="IPR003594">
    <property type="entry name" value="HATPase_dom"/>
</dbReference>
<feature type="domain" description="Response regulatory" evidence="20">
    <location>
        <begin position="347"/>
        <end position="466"/>
    </location>
</feature>
<dbReference type="Gene3D" id="1.10.287.970">
    <property type="entry name" value="His Kinase A (phosphoacceptor) domain"/>
    <property type="match status" value="1"/>
</dbReference>
<feature type="domain" description="HPt" evidence="21">
    <location>
        <begin position="511"/>
        <end position="604"/>
    </location>
</feature>
<evidence type="ECO:0000256" key="6">
    <source>
        <dbReference type="ARBA" id="ARBA00022679"/>
    </source>
</evidence>
<dbReference type="PROSITE" id="PS50110">
    <property type="entry name" value="RESPONSE_REGULATORY"/>
    <property type="match status" value="1"/>
</dbReference>
<dbReference type="Pfam" id="PF18415">
    <property type="entry name" value="HKR_ArcB_TM"/>
    <property type="match status" value="1"/>
</dbReference>
<dbReference type="PIRSF" id="PIRSF003182">
    <property type="entry name" value="ArcB"/>
    <property type="match status" value="1"/>
</dbReference>
<evidence type="ECO:0000259" key="20">
    <source>
        <dbReference type="PROSITE" id="PS50110"/>
    </source>
</evidence>
<keyword evidence="14" id="KW-0804">Transcription</keyword>
<gene>
    <name evidence="22" type="ORF">QJT92_04490</name>
    <name evidence="23" type="ORF">SAMN05444853_10824</name>
</gene>
<dbReference type="FunFam" id="3.30.565.10:FF:000023">
    <property type="entry name" value="PAS domain-containing sensor histidine kinase"/>
    <property type="match status" value="1"/>
</dbReference>
<reference evidence="23" key="2">
    <citation type="submission" date="2016-10" db="EMBL/GenBank/DDBJ databases">
        <authorList>
            <person name="de Groot N.N."/>
        </authorList>
    </citation>
    <scope>NUCLEOTIDE SEQUENCE [LARGE SCALE GENOMIC DNA]</scope>
    <source>
        <strain evidence="23">DSM 24204</strain>
    </source>
</reference>
<dbReference type="InterPro" id="IPR001789">
    <property type="entry name" value="Sig_transdc_resp-reg_receiver"/>
</dbReference>
<dbReference type="CDD" id="cd17546">
    <property type="entry name" value="REC_hyHK_CKI1_RcsC-like"/>
    <property type="match status" value="1"/>
</dbReference>
<organism evidence="23 24">
    <name type="scientific">Phocoenobacter skyensis</name>
    <dbReference type="NCBI Taxonomy" id="97481"/>
    <lineage>
        <taxon>Bacteria</taxon>
        <taxon>Pseudomonadati</taxon>
        <taxon>Pseudomonadota</taxon>
        <taxon>Gammaproteobacteria</taxon>
        <taxon>Pasteurellales</taxon>
        <taxon>Pasteurellaceae</taxon>
        <taxon>Phocoenobacter</taxon>
    </lineage>
</organism>
<comment type="catalytic activity">
    <reaction evidence="1 14">
        <text>ATP + protein L-histidine = ADP + protein N-phospho-L-histidine.</text>
        <dbReference type="EC" id="2.7.13.3"/>
    </reaction>
</comment>
<keyword evidence="3 14" id="KW-1003">Cell membrane</keyword>
<dbReference type="CDD" id="cd00082">
    <property type="entry name" value="HisKA"/>
    <property type="match status" value="1"/>
</dbReference>
<dbReference type="InterPro" id="IPR005467">
    <property type="entry name" value="His_kinase_dom"/>
</dbReference>
<name>A0A1H7WF84_9PAST</name>
<evidence type="ECO:0000313" key="22">
    <source>
        <dbReference type="EMBL" id="MDP8085185.1"/>
    </source>
</evidence>
<proteinExistence type="predicted"/>
<dbReference type="SUPFAM" id="SSF55874">
    <property type="entry name" value="ATPase domain of HSP90 chaperone/DNA topoisomerase II/histidine kinase"/>
    <property type="match status" value="1"/>
</dbReference>
<evidence type="ECO:0000256" key="15">
    <source>
        <dbReference type="PIRSR" id="PIRSR003182-50"/>
    </source>
</evidence>
<evidence type="ECO:0000313" key="23">
    <source>
        <dbReference type="EMBL" id="SEM20151.1"/>
    </source>
</evidence>
<dbReference type="SUPFAM" id="SSF47384">
    <property type="entry name" value="Homodimeric domain of signal transducing histidine kinase"/>
    <property type="match status" value="1"/>
</dbReference>
<dbReference type="GO" id="GO:0005886">
    <property type="term" value="C:plasma membrane"/>
    <property type="evidence" value="ECO:0007669"/>
    <property type="project" value="UniProtKB-SubCell"/>
</dbReference>
<evidence type="ECO:0000256" key="10">
    <source>
        <dbReference type="ARBA" id="ARBA00022840"/>
    </source>
</evidence>
<keyword evidence="12 14" id="KW-0902">Two-component regulatory system</keyword>
<keyword evidence="5 15" id="KW-0597">Phosphoprotein</keyword>
<dbReference type="GO" id="GO:0005524">
    <property type="term" value="F:ATP binding"/>
    <property type="evidence" value="ECO:0007669"/>
    <property type="project" value="UniProtKB-UniRule"/>
</dbReference>
<dbReference type="InterPro" id="IPR003661">
    <property type="entry name" value="HisK_dim/P_dom"/>
</dbReference>
<evidence type="ECO:0000259" key="21">
    <source>
        <dbReference type="PROSITE" id="PS50894"/>
    </source>
</evidence>
<evidence type="ECO:0000256" key="16">
    <source>
        <dbReference type="PROSITE-ProRule" id="PRU00110"/>
    </source>
</evidence>
<evidence type="ECO:0000256" key="11">
    <source>
        <dbReference type="ARBA" id="ARBA00022989"/>
    </source>
</evidence>
<keyword evidence="8 14" id="KW-0547">Nucleotide-binding</keyword>
<dbReference type="GO" id="GO:0000155">
    <property type="term" value="F:phosphorelay sensor kinase activity"/>
    <property type="evidence" value="ECO:0007669"/>
    <property type="project" value="UniProtKB-UniRule"/>
</dbReference>